<dbReference type="Proteomes" id="UP000054053">
    <property type="component" value="Unassembled WGS sequence"/>
</dbReference>
<dbReference type="AlphaFoldDB" id="A0A1B5V8M8"/>
<dbReference type="EMBL" id="BBTG02000129">
    <property type="protein sequence ID" value="GAT31450.1"/>
    <property type="molecule type" value="Genomic_DNA"/>
</dbReference>
<proteinExistence type="predicted"/>
<sequence>MPLKGITVEVPSPTNPADYSDPEDTTITPVPTIATSKEPVEATSPTTNSPAITTSEDPVEVTNPTPAPIAADTEYQKLLQFAGIWHIRLGHIVAWKETFTEGKIQVQRGITNATPDDITNTNATVDYLPKSEGTILQSPATAKDDLTGLTGPVGPIGPAGPVGPIGPAGPVGSAGPTGPTNLTGSTDLFPNYDLHHLIWDFCYKAKRPT</sequence>
<comment type="caution">
    <text evidence="2">The sequence shown here is derived from an EMBL/GenBank/DDBJ whole genome shotgun (WGS) entry which is preliminary data.</text>
</comment>
<feature type="compositionally biased region" description="Polar residues" evidence="1">
    <location>
        <begin position="25"/>
        <end position="35"/>
    </location>
</feature>
<evidence type="ECO:0000256" key="1">
    <source>
        <dbReference type="SAM" id="MobiDB-lite"/>
    </source>
</evidence>
<name>A0A1B5V8M8_USTVR</name>
<organism evidence="2 3">
    <name type="scientific">Ustilaginoidea virens</name>
    <name type="common">Rice false smut fungus</name>
    <name type="synonym">Villosiclava virens</name>
    <dbReference type="NCBI Taxonomy" id="1159556"/>
    <lineage>
        <taxon>Eukaryota</taxon>
        <taxon>Fungi</taxon>
        <taxon>Dikarya</taxon>
        <taxon>Ascomycota</taxon>
        <taxon>Pezizomycotina</taxon>
        <taxon>Sordariomycetes</taxon>
        <taxon>Hypocreomycetidae</taxon>
        <taxon>Hypocreales</taxon>
        <taxon>Clavicipitaceae</taxon>
        <taxon>Ustilaginoidea</taxon>
    </lineage>
</organism>
<evidence type="ECO:0000313" key="3">
    <source>
        <dbReference type="Proteomes" id="UP000054053"/>
    </source>
</evidence>
<evidence type="ECO:0000313" key="2">
    <source>
        <dbReference type="EMBL" id="GAT31450.1"/>
    </source>
</evidence>
<protein>
    <submittedName>
        <fullName evidence="2">Uncharacterized protein</fullName>
    </submittedName>
</protein>
<feature type="region of interest" description="Disordered" evidence="1">
    <location>
        <begin position="1"/>
        <end position="61"/>
    </location>
</feature>
<accession>A0A1B5V8M8</accession>
<gene>
    <name evidence="2" type="ORF">UVI_02064460</name>
</gene>
<feature type="compositionally biased region" description="Polar residues" evidence="1">
    <location>
        <begin position="43"/>
        <end position="56"/>
    </location>
</feature>
<reference evidence="3" key="1">
    <citation type="journal article" date="2016" name="Genome Announc.">
        <title>Genome sequence of Ustilaginoidea virens IPU010, a rice pathogenic fungus causing false smut.</title>
        <authorList>
            <person name="Kumagai T."/>
            <person name="Ishii T."/>
            <person name="Terai G."/>
            <person name="Umemura M."/>
            <person name="Machida M."/>
            <person name="Asai K."/>
        </authorList>
    </citation>
    <scope>NUCLEOTIDE SEQUENCE [LARGE SCALE GENOMIC DNA]</scope>
    <source>
        <strain evidence="3">IPU010</strain>
    </source>
</reference>